<comment type="caution">
    <text evidence="5">The sequence shown here is derived from an EMBL/GenBank/DDBJ whole genome shotgun (WGS) entry which is preliminary data.</text>
</comment>
<dbReference type="GO" id="GO:0005634">
    <property type="term" value="C:nucleus"/>
    <property type="evidence" value="ECO:0007669"/>
    <property type="project" value="UniProtKB-SubCell"/>
</dbReference>
<protein>
    <recommendedName>
        <fullName evidence="4">Proteasome subunit beta</fullName>
    </recommendedName>
</protein>
<dbReference type="PROSITE" id="PS00854">
    <property type="entry name" value="PROTEASOME_BETA_1"/>
    <property type="match status" value="1"/>
</dbReference>
<accession>A0A9P0QKQ5</accession>
<reference evidence="5" key="1">
    <citation type="submission" date="2022-03" db="EMBL/GenBank/DDBJ databases">
        <authorList>
            <person name="Legras J.-L."/>
            <person name="Devillers H."/>
            <person name="Grondin C."/>
        </authorList>
    </citation>
    <scope>NUCLEOTIDE SEQUENCE</scope>
    <source>
        <strain evidence="5">CLIB 1423</strain>
    </source>
</reference>
<dbReference type="Gene3D" id="3.60.20.10">
    <property type="entry name" value="Glutamine Phosphoribosylpyrophosphate, subunit 1, domain 1"/>
    <property type="match status" value="1"/>
</dbReference>
<dbReference type="Pfam" id="PF00227">
    <property type="entry name" value="Proteasome"/>
    <property type="match status" value="1"/>
</dbReference>
<evidence type="ECO:0000313" key="5">
    <source>
        <dbReference type="EMBL" id="CAH2350348.1"/>
    </source>
</evidence>
<evidence type="ECO:0000313" key="6">
    <source>
        <dbReference type="Proteomes" id="UP000837801"/>
    </source>
</evidence>
<dbReference type="GO" id="GO:0043161">
    <property type="term" value="P:proteasome-mediated ubiquitin-dependent protein catabolic process"/>
    <property type="evidence" value="ECO:0007669"/>
    <property type="project" value="UniProtKB-ARBA"/>
</dbReference>
<comment type="function">
    <text evidence="4">Non-catalytic component of the proteasome.</text>
</comment>
<dbReference type="PIRSF" id="PIRSF001213">
    <property type="entry name" value="Psome_endopept_beta"/>
    <property type="match status" value="1"/>
</dbReference>
<dbReference type="SUPFAM" id="SSF56235">
    <property type="entry name" value="N-terminal nucleophile aminohydrolases (Ntn hydrolases)"/>
    <property type="match status" value="1"/>
</dbReference>
<dbReference type="GO" id="GO:0010499">
    <property type="term" value="P:proteasomal ubiquitin-independent protein catabolic process"/>
    <property type="evidence" value="ECO:0007669"/>
    <property type="project" value="UniProtKB-ARBA"/>
</dbReference>
<evidence type="ECO:0000256" key="2">
    <source>
        <dbReference type="ARBA" id="ARBA00022942"/>
    </source>
</evidence>
<dbReference type="GO" id="GO:0005737">
    <property type="term" value="C:cytoplasm"/>
    <property type="evidence" value="ECO:0007669"/>
    <property type="project" value="UniProtKB-SubCell"/>
</dbReference>
<comment type="similarity">
    <text evidence="4">Belongs to the peptidase T1B family.</text>
</comment>
<dbReference type="GO" id="GO:0019774">
    <property type="term" value="C:proteasome core complex, beta-subunit complex"/>
    <property type="evidence" value="ECO:0007669"/>
    <property type="project" value="UniProtKB-UniRule"/>
</dbReference>
<dbReference type="PROSITE" id="PS51476">
    <property type="entry name" value="PROTEASOME_BETA_2"/>
    <property type="match status" value="1"/>
</dbReference>
<dbReference type="OrthoDB" id="10248542at2759"/>
<gene>
    <name evidence="5" type="ORF">CLIB1423_01S08064</name>
</gene>
<dbReference type="FunFam" id="3.60.20.10:FF:000014">
    <property type="entry name" value="Proteasome subunit beta type-7"/>
    <property type="match status" value="1"/>
</dbReference>
<dbReference type="PANTHER" id="PTHR32194:SF6">
    <property type="entry name" value="PROTEASOME SUBUNIT BETA"/>
    <property type="match status" value="1"/>
</dbReference>
<dbReference type="InterPro" id="IPR001353">
    <property type="entry name" value="Proteasome_sua/b"/>
</dbReference>
<dbReference type="InterPro" id="IPR023333">
    <property type="entry name" value="Proteasome_suB-type"/>
</dbReference>
<dbReference type="PANTHER" id="PTHR32194">
    <property type="entry name" value="METALLOPROTEASE TLDD"/>
    <property type="match status" value="1"/>
</dbReference>
<name>A0A9P0QKQ5_9ASCO</name>
<evidence type="ECO:0000256" key="4">
    <source>
        <dbReference type="PIRNR" id="PIRNR001213"/>
    </source>
</evidence>
<keyword evidence="6" id="KW-1185">Reference proteome</keyword>
<evidence type="ECO:0000256" key="3">
    <source>
        <dbReference type="ARBA" id="ARBA00023242"/>
    </source>
</evidence>
<dbReference type="EMBL" id="CAKXYY010000001">
    <property type="protein sequence ID" value="CAH2350348.1"/>
    <property type="molecule type" value="Genomic_DNA"/>
</dbReference>
<sequence>MNHDPFKWGRPNDATYGAYNHHIAQATPYAYEEQHASSTSTTTSSFPKMNTQNPIITGTSVISLKFKDGVILAADNLGSYGSLARFTNIERLIRVGKETIVGISGDISDLQQIERILEELETTQEVYDNFDGGDDLKAPHVHEYLSRVMYNRRSNMNPLWNAIVVGGFDKDGKTPFLKYVDLLGVTYGSSTIATGFGAHLAVPLLRQLIPEDKDYVNITEEQARECILNAMTVLFYRDARSLDKFSLVTVKNDGEFKFEKELRCEGQRWKFAKDIRGYGSAQQ</sequence>
<dbReference type="CDD" id="cd03760">
    <property type="entry name" value="proteasome_beta_type_4"/>
    <property type="match status" value="1"/>
</dbReference>
<dbReference type="InterPro" id="IPR016295">
    <property type="entry name" value="Proteasome_beta4"/>
</dbReference>
<keyword evidence="1 4" id="KW-0963">Cytoplasm</keyword>
<dbReference type="InterPro" id="IPR029055">
    <property type="entry name" value="Ntn_hydrolases_N"/>
</dbReference>
<organism evidence="5 6">
    <name type="scientific">[Candida] railenensis</name>
    <dbReference type="NCBI Taxonomy" id="45579"/>
    <lineage>
        <taxon>Eukaryota</taxon>
        <taxon>Fungi</taxon>
        <taxon>Dikarya</taxon>
        <taxon>Ascomycota</taxon>
        <taxon>Saccharomycotina</taxon>
        <taxon>Pichiomycetes</taxon>
        <taxon>Debaryomycetaceae</taxon>
        <taxon>Kurtzmaniella</taxon>
    </lineage>
</organism>
<keyword evidence="3 4" id="KW-0539">Nucleus</keyword>
<evidence type="ECO:0000256" key="1">
    <source>
        <dbReference type="ARBA" id="ARBA00022490"/>
    </source>
</evidence>
<keyword evidence="2 4" id="KW-0647">Proteasome</keyword>
<dbReference type="AlphaFoldDB" id="A0A9P0QKQ5"/>
<comment type="subcellular location">
    <subcellularLocation>
        <location evidence="4">Cytoplasm</location>
    </subcellularLocation>
    <subcellularLocation>
        <location evidence="4">Nucleus</location>
    </subcellularLocation>
</comment>
<dbReference type="InterPro" id="IPR016050">
    <property type="entry name" value="Proteasome_bsu_CS"/>
</dbReference>
<dbReference type="Proteomes" id="UP000837801">
    <property type="component" value="Unassembled WGS sequence"/>
</dbReference>
<proteinExistence type="inferred from homology"/>